<comment type="caution">
    <text evidence="1">The sequence shown here is derived from an EMBL/GenBank/DDBJ whole genome shotgun (WGS) entry which is preliminary data.</text>
</comment>
<reference evidence="1" key="1">
    <citation type="submission" date="2021-03" db="EMBL/GenBank/DDBJ databases">
        <title>Comparative genomics and phylogenomic investigation of the class Geoglossomycetes provide insights into ecological specialization and systematics.</title>
        <authorList>
            <person name="Melie T."/>
            <person name="Pirro S."/>
            <person name="Miller A.N."/>
            <person name="Quandt A."/>
        </authorList>
    </citation>
    <scope>NUCLEOTIDE SEQUENCE</scope>
    <source>
        <strain evidence="1">CAQ_001_2017</strain>
    </source>
</reference>
<name>A0A9P8LCU2_9PEZI</name>
<sequence>MTEPVYETWRDMLQAEKPDNVFNSLAHSPLKPLPPTRVGDWKPQLDHFDALSSSWEPVCIDRYNRSERKQRMLERQCAMAFLQANQHSGTPRAYPFLGTQHYFFGTIDATVEEVYGKDGCFDIRSTDGVFADLHRVTSMRTWTYQFFNTYSDAKSRINTLNFEMWLRLYPVVNVCLHIDEKRTMSFLCPLIYYGESSMGLVCSHTVFGIVLNRNSHDIHLLTTYRFAGVYDTSLEAKWTEMAMRMERELPPTGITQYGYVPNTCLKCSWYVNTNDNAPIHAGSSSKGGQWCVHSIAFSHYSFLVQQIEPIFALAGHPTRLSLTTWKCHISQNRKIYLCIIELGSCLGDGATNITTSLDELNRAAAPGNPQLIDFWKGTADDNAFPADDPSGTRFMQKGFCPKQPSDCRWGYTFSTTHCVHTFPEKWHTRPFDAQAFMDFSELYEFERNRRYTTFLPPGTRLASSTQDIAGLHQAGIIPVVLARTTGASQQRAAVHALGGVCYYMRECVHCAVARVQVLRRTAGLVVIFGGKAYKYWDPWV</sequence>
<dbReference type="EMBL" id="JAGHQM010000515">
    <property type="protein sequence ID" value="KAH0559817.1"/>
    <property type="molecule type" value="Genomic_DNA"/>
</dbReference>
<protein>
    <submittedName>
        <fullName evidence="1">Uncharacterized protein</fullName>
    </submittedName>
</protein>
<dbReference type="Proteomes" id="UP000750711">
    <property type="component" value="Unassembled WGS sequence"/>
</dbReference>
<organism evidence="1 2">
    <name type="scientific">Trichoglossum hirsutum</name>
    <dbReference type="NCBI Taxonomy" id="265104"/>
    <lineage>
        <taxon>Eukaryota</taxon>
        <taxon>Fungi</taxon>
        <taxon>Dikarya</taxon>
        <taxon>Ascomycota</taxon>
        <taxon>Pezizomycotina</taxon>
        <taxon>Geoglossomycetes</taxon>
        <taxon>Geoglossales</taxon>
        <taxon>Geoglossaceae</taxon>
        <taxon>Trichoglossum</taxon>
    </lineage>
</organism>
<keyword evidence="2" id="KW-1185">Reference proteome</keyword>
<proteinExistence type="predicted"/>
<evidence type="ECO:0000313" key="2">
    <source>
        <dbReference type="Proteomes" id="UP000750711"/>
    </source>
</evidence>
<dbReference type="AlphaFoldDB" id="A0A9P8LCU2"/>
<accession>A0A9P8LCU2</accession>
<gene>
    <name evidence="1" type="ORF">GP486_003665</name>
</gene>
<evidence type="ECO:0000313" key="1">
    <source>
        <dbReference type="EMBL" id="KAH0559817.1"/>
    </source>
</evidence>